<sequence length="196" mass="22000">MTTSVAERRDTFVKALYSLHAGASSGIPKRQSECRQALARLRRSLTGPRQQTAAYEIVFRHDPPESEQEVWLLVAGLFATHPQPARRGHRSLGASMRALREKRGDAAARRFEQLLGRERDVLPHHLRQIVRLLASDDIPVNYSSLLDDLVVLMGDGYRDNSAHRIRLRWARDFHSPDYTATTASTDDTTTSSPASA</sequence>
<gene>
    <name evidence="1" type="ORF">H4W30_004749</name>
</gene>
<dbReference type="CDD" id="cd09731">
    <property type="entry name" value="Cse2_I-E"/>
    <property type="match status" value="1"/>
</dbReference>
<dbReference type="Pfam" id="PF09485">
    <property type="entry name" value="CRISPR_Cse2"/>
    <property type="match status" value="1"/>
</dbReference>
<dbReference type="RefSeq" id="WP_192744818.1">
    <property type="nucleotide sequence ID" value="NZ_JADBEJ010000005.1"/>
</dbReference>
<dbReference type="Gene3D" id="1.10.520.40">
    <property type="entry name" value="CRISPR-associated protein Cse2"/>
    <property type="match status" value="1"/>
</dbReference>
<organism evidence="1 2">
    <name type="scientific">Amycolatopsis roodepoortensis</name>
    <dbReference type="NCBI Taxonomy" id="700274"/>
    <lineage>
        <taxon>Bacteria</taxon>
        <taxon>Bacillati</taxon>
        <taxon>Actinomycetota</taxon>
        <taxon>Actinomycetes</taxon>
        <taxon>Pseudonocardiales</taxon>
        <taxon>Pseudonocardiaceae</taxon>
        <taxon>Amycolatopsis</taxon>
    </lineage>
</organism>
<reference evidence="1 2" key="1">
    <citation type="submission" date="2020-10" db="EMBL/GenBank/DDBJ databases">
        <title>Sequencing the genomes of 1000 actinobacteria strains.</title>
        <authorList>
            <person name="Klenk H.-P."/>
        </authorList>
    </citation>
    <scope>NUCLEOTIDE SEQUENCE [LARGE SCALE GENOMIC DNA]</scope>
    <source>
        <strain evidence="1 2">DSM 46661</strain>
    </source>
</reference>
<evidence type="ECO:0000313" key="2">
    <source>
        <dbReference type="Proteomes" id="UP000656548"/>
    </source>
</evidence>
<dbReference type="Proteomes" id="UP000656548">
    <property type="component" value="Unassembled WGS sequence"/>
</dbReference>
<comment type="caution">
    <text evidence="1">The sequence shown here is derived from an EMBL/GenBank/DDBJ whole genome shotgun (WGS) entry which is preliminary data.</text>
</comment>
<dbReference type="InterPro" id="IPR038287">
    <property type="entry name" value="Cse2_sf"/>
</dbReference>
<evidence type="ECO:0000313" key="1">
    <source>
        <dbReference type="EMBL" id="MBE1577689.1"/>
    </source>
</evidence>
<dbReference type="InterPro" id="IPR013382">
    <property type="entry name" value="CRISPR-assoc_prot_Cse2"/>
</dbReference>
<accession>A0ABR9LAH7</accession>
<keyword evidence="2" id="KW-1185">Reference proteome</keyword>
<name>A0ABR9LAH7_9PSEU</name>
<proteinExistence type="predicted"/>
<dbReference type="EMBL" id="JADBEJ010000005">
    <property type="protein sequence ID" value="MBE1577689.1"/>
    <property type="molecule type" value="Genomic_DNA"/>
</dbReference>
<protein>
    <submittedName>
        <fullName evidence="1">CRISPR system Cascade subunit CasB</fullName>
    </submittedName>
</protein>
<dbReference type="NCBIfam" id="TIGR02548">
    <property type="entry name" value="casB_cse2"/>
    <property type="match status" value="1"/>
</dbReference>